<feature type="transmembrane region" description="Helical" evidence="9">
    <location>
        <begin position="112"/>
        <end position="134"/>
    </location>
</feature>
<dbReference type="GO" id="GO:0046872">
    <property type="term" value="F:metal ion binding"/>
    <property type="evidence" value="ECO:0007669"/>
    <property type="project" value="UniProtKB-KW"/>
</dbReference>
<dbReference type="SUPFAM" id="SSF56300">
    <property type="entry name" value="Metallo-dependent phosphatases"/>
    <property type="match status" value="1"/>
</dbReference>
<comment type="catalytic activity">
    <reaction evidence="6">
        <text>O-phospho-L-seryl-[protein] + H2O = L-seryl-[protein] + phosphate</text>
        <dbReference type="Rhea" id="RHEA:20629"/>
        <dbReference type="Rhea" id="RHEA-COMP:9863"/>
        <dbReference type="Rhea" id="RHEA-COMP:11604"/>
        <dbReference type="ChEBI" id="CHEBI:15377"/>
        <dbReference type="ChEBI" id="CHEBI:29999"/>
        <dbReference type="ChEBI" id="CHEBI:43474"/>
        <dbReference type="ChEBI" id="CHEBI:83421"/>
        <dbReference type="EC" id="3.1.3.16"/>
    </reaction>
</comment>
<dbReference type="SMART" id="SM00156">
    <property type="entry name" value="PP2Ac"/>
    <property type="match status" value="1"/>
</dbReference>
<dbReference type="InParanoid" id="A2G1B3"/>
<keyword evidence="12" id="KW-1185">Reference proteome</keyword>
<comment type="catalytic activity">
    <reaction evidence="7 8">
        <text>O-phospho-L-threonyl-[protein] + H2O = L-threonyl-[protein] + phosphate</text>
        <dbReference type="Rhea" id="RHEA:47004"/>
        <dbReference type="Rhea" id="RHEA-COMP:11060"/>
        <dbReference type="Rhea" id="RHEA-COMP:11605"/>
        <dbReference type="ChEBI" id="CHEBI:15377"/>
        <dbReference type="ChEBI" id="CHEBI:30013"/>
        <dbReference type="ChEBI" id="CHEBI:43474"/>
        <dbReference type="ChEBI" id="CHEBI:61977"/>
        <dbReference type="EC" id="3.1.3.16"/>
    </reaction>
</comment>
<evidence type="ECO:0000256" key="1">
    <source>
        <dbReference type="ARBA" id="ARBA00001936"/>
    </source>
</evidence>
<dbReference type="VEuPathDB" id="TrichDB:TVAG_144520"/>
<dbReference type="EMBL" id="DS114239">
    <property type="protein sequence ID" value="EAX89046.1"/>
    <property type="molecule type" value="Genomic_DNA"/>
</dbReference>
<sequence length="405" mass="45268">MNLGGDPNAQAFAKKLFGYFTTCLQVKPSDVNQIGVSIAIPTFTADECEQLCDYVKPYLLNQPAIMELTTPIYVVGDLHGNIYDLIRILVLADLPPRTKFLFLGDYVDRGPYSVEVVMLLFCLVILFPSNIYLIRGNHEFRNINDMYGFKSQVLDIYGIEPLWERFNKVFDCLPFAAIINGTYFCVHGGISSALRDLTQISSVKRPINFCDSQVLKDILWSDPNESTMWFEESARGDGALFGHLAIDDFLKRFNFTKLLRAHQCVKLGIERLFGDKGLTIFSSSAYDADVDNRCGLVFIANDGNIQTFSLPPITPIPRENAYLEKGSLLKHMKVMSTSKLPACQIVRSIPSTLHSNTRRKAKSTILFHPVQGSKSMFSLSSVSGIDGKVISKTKSDAGLNELDQK</sequence>
<evidence type="ECO:0000313" key="11">
    <source>
        <dbReference type="EMBL" id="EAX89046.1"/>
    </source>
</evidence>
<keyword evidence="9" id="KW-1133">Transmembrane helix</keyword>
<protein>
    <recommendedName>
        <fullName evidence="8">Serine/threonine-protein phosphatase</fullName>
        <ecNumber evidence="8">3.1.3.16</ecNumber>
    </recommendedName>
</protein>
<dbReference type="GO" id="GO:0004722">
    <property type="term" value="F:protein serine/threonine phosphatase activity"/>
    <property type="evidence" value="ECO:0000318"/>
    <property type="project" value="GO_Central"/>
</dbReference>
<evidence type="ECO:0000256" key="6">
    <source>
        <dbReference type="ARBA" id="ARBA00047761"/>
    </source>
</evidence>
<accession>A2G1B3</accession>
<feature type="domain" description="Serine/threonine specific protein phosphatases" evidence="10">
    <location>
        <begin position="134"/>
        <end position="139"/>
    </location>
</feature>
<keyword evidence="5" id="KW-0464">Manganese</keyword>
<name>A2G1B3_TRIV3</name>
<dbReference type="CDD" id="cd00144">
    <property type="entry name" value="MPP_PPP_family"/>
    <property type="match status" value="1"/>
</dbReference>
<dbReference type="PROSITE" id="PS00125">
    <property type="entry name" value="SER_THR_PHOSPHATASE"/>
    <property type="match status" value="1"/>
</dbReference>
<dbReference type="STRING" id="5722.A2G1B3"/>
<dbReference type="OMA" id="NHEFRNI"/>
<dbReference type="InterPro" id="IPR004843">
    <property type="entry name" value="Calcineurin-like_PHP"/>
</dbReference>
<dbReference type="InterPro" id="IPR050341">
    <property type="entry name" value="PP1_catalytic_subunit"/>
</dbReference>
<evidence type="ECO:0000256" key="3">
    <source>
        <dbReference type="ARBA" id="ARBA00022801"/>
    </source>
</evidence>
<reference evidence="11" key="1">
    <citation type="submission" date="2006-10" db="EMBL/GenBank/DDBJ databases">
        <authorList>
            <person name="Amadeo P."/>
            <person name="Zhao Q."/>
            <person name="Wortman J."/>
            <person name="Fraser-Liggett C."/>
            <person name="Carlton J."/>
        </authorList>
    </citation>
    <scope>NUCLEOTIDE SEQUENCE</scope>
    <source>
        <strain evidence="11">G3</strain>
    </source>
</reference>
<evidence type="ECO:0000256" key="4">
    <source>
        <dbReference type="ARBA" id="ARBA00022912"/>
    </source>
</evidence>
<keyword evidence="9" id="KW-0812">Transmembrane</keyword>
<dbReference type="GO" id="GO:0005737">
    <property type="term" value="C:cytoplasm"/>
    <property type="evidence" value="ECO:0000318"/>
    <property type="project" value="GO_Central"/>
</dbReference>
<evidence type="ECO:0000256" key="9">
    <source>
        <dbReference type="SAM" id="Phobius"/>
    </source>
</evidence>
<evidence type="ECO:0000256" key="5">
    <source>
        <dbReference type="ARBA" id="ARBA00023211"/>
    </source>
</evidence>
<keyword evidence="4" id="KW-0904">Protein phosphatase</keyword>
<dbReference type="eggNOG" id="KOG0374">
    <property type="taxonomic scope" value="Eukaryota"/>
</dbReference>
<dbReference type="VEuPathDB" id="TrichDB:TVAGG3_0151960"/>
<comment type="similarity">
    <text evidence="8">Belongs to the PPP phosphatase family.</text>
</comment>
<dbReference type="RefSeq" id="XP_001301976.1">
    <property type="nucleotide sequence ID" value="XM_001301975.1"/>
</dbReference>
<dbReference type="SMR" id="A2G1B3"/>
<evidence type="ECO:0000256" key="2">
    <source>
        <dbReference type="ARBA" id="ARBA00022723"/>
    </source>
</evidence>
<dbReference type="FunFam" id="3.60.21.10:FF:000097">
    <property type="entry name" value="Serine/threonine-protein phosphatase"/>
    <property type="match status" value="1"/>
</dbReference>
<dbReference type="InterPro" id="IPR029052">
    <property type="entry name" value="Metallo-depent_PP-like"/>
</dbReference>
<dbReference type="InterPro" id="IPR006186">
    <property type="entry name" value="Ser/Thr-sp_prot-phosphatase"/>
</dbReference>
<dbReference type="PANTHER" id="PTHR11668">
    <property type="entry name" value="SERINE/THREONINE PROTEIN PHOSPHATASE"/>
    <property type="match status" value="1"/>
</dbReference>
<dbReference type="PANTHER" id="PTHR11668:SF300">
    <property type="entry name" value="SERINE_THREONINE-PROTEIN PHOSPHATASE"/>
    <property type="match status" value="1"/>
</dbReference>
<evidence type="ECO:0000313" key="12">
    <source>
        <dbReference type="Proteomes" id="UP000001542"/>
    </source>
</evidence>
<organism evidence="11 12">
    <name type="scientific">Trichomonas vaginalis (strain ATCC PRA-98 / G3)</name>
    <dbReference type="NCBI Taxonomy" id="412133"/>
    <lineage>
        <taxon>Eukaryota</taxon>
        <taxon>Metamonada</taxon>
        <taxon>Parabasalia</taxon>
        <taxon>Trichomonadida</taxon>
        <taxon>Trichomonadidae</taxon>
        <taxon>Trichomonas</taxon>
    </lineage>
</organism>
<keyword evidence="3 8" id="KW-0378">Hydrolase</keyword>
<reference evidence="11" key="2">
    <citation type="journal article" date="2007" name="Science">
        <title>Draft genome sequence of the sexually transmitted pathogen Trichomonas vaginalis.</title>
        <authorList>
            <person name="Carlton J.M."/>
            <person name="Hirt R.P."/>
            <person name="Silva J.C."/>
            <person name="Delcher A.L."/>
            <person name="Schatz M."/>
            <person name="Zhao Q."/>
            <person name="Wortman J.R."/>
            <person name="Bidwell S.L."/>
            <person name="Alsmark U.C.M."/>
            <person name="Besteiro S."/>
            <person name="Sicheritz-Ponten T."/>
            <person name="Noel C.J."/>
            <person name="Dacks J.B."/>
            <person name="Foster P.G."/>
            <person name="Simillion C."/>
            <person name="Van de Peer Y."/>
            <person name="Miranda-Saavedra D."/>
            <person name="Barton G.J."/>
            <person name="Westrop G.D."/>
            <person name="Mueller S."/>
            <person name="Dessi D."/>
            <person name="Fiori P.L."/>
            <person name="Ren Q."/>
            <person name="Paulsen I."/>
            <person name="Zhang H."/>
            <person name="Bastida-Corcuera F.D."/>
            <person name="Simoes-Barbosa A."/>
            <person name="Brown M.T."/>
            <person name="Hayes R.D."/>
            <person name="Mukherjee M."/>
            <person name="Okumura C.Y."/>
            <person name="Schneider R."/>
            <person name="Smith A.J."/>
            <person name="Vanacova S."/>
            <person name="Villalvazo M."/>
            <person name="Haas B.J."/>
            <person name="Pertea M."/>
            <person name="Feldblyum T.V."/>
            <person name="Utterback T.R."/>
            <person name="Shu C.L."/>
            <person name="Osoegawa K."/>
            <person name="de Jong P.J."/>
            <person name="Hrdy I."/>
            <person name="Horvathova L."/>
            <person name="Zubacova Z."/>
            <person name="Dolezal P."/>
            <person name="Malik S.B."/>
            <person name="Logsdon J.M. Jr."/>
            <person name="Henze K."/>
            <person name="Gupta A."/>
            <person name="Wang C.C."/>
            <person name="Dunne R.L."/>
            <person name="Upcroft J.A."/>
            <person name="Upcroft P."/>
            <person name="White O."/>
            <person name="Salzberg S.L."/>
            <person name="Tang P."/>
            <person name="Chiu C.-H."/>
            <person name="Lee Y.-S."/>
            <person name="Embley T.M."/>
            <person name="Coombs G.H."/>
            <person name="Mottram J.C."/>
            <person name="Tachezy J."/>
            <person name="Fraser-Liggett C.M."/>
            <person name="Johnson P.J."/>
        </authorList>
    </citation>
    <scope>NUCLEOTIDE SEQUENCE [LARGE SCALE GENOMIC DNA]</scope>
    <source>
        <strain evidence="11">G3</strain>
    </source>
</reference>
<dbReference type="EC" id="3.1.3.16" evidence="8"/>
<keyword evidence="2" id="KW-0479">Metal-binding</keyword>
<dbReference type="PRINTS" id="PR00114">
    <property type="entry name" value="STPHPHTASE"/>
</dbReference>
<gene>
    <name evidence="11" type="ORF">TVAG_144520</name>
</gene>
<dbReference type="GO" id="GO:0005634">
    <property type="term" value="C:nucleus"/>
    <property type="evidence" value="ECO:0000318"/>
    <property type="project" value="GO_Central"/>
</dbReference>
<evidence type="ECO:0000256" key="7">
    <source>
        <dbReference type="ARBA" id="ARBA00048336"/>
    </source>
</evidence>
<dbReference type="KEGG" id="tva:4746721"/>
<dbReference type="Proteomes" id="UP000001542">
    <property type="component" value="Unassembled WGS sequence"/>
</dbReference>
<keyword evidence="9" id="KW-0472">Membrane</keyword>
<dbReference type="Gene3D" id="3.60.21.10">
    <property type="match status" value="1"/>
</dbReference>
<comment type="cofactor">
    <cofactor evidence="1">
        <name>Mn(2+)</name>
        <dbReference type="ChEBI" id="CHEBI:29035"/>
    </cofactor>
</comment>
<dbReference type="AlphaFoldDB" id="A2G1B3"/>
<proteinExistence type="inferred from homology"/>
<evidence type="ECO:0000256" key="8">
    <source>
        <dbReference type="RuleBase" id="RU004273"/>
    </source>
</evidence>
<evidence type="ECO:0000259" key="10">
    <source>
        <dbReference type="PROSITE" id="PS00125"/>
    </source>
</evidence>
<dbReference type="Pfam" id="PF00149">
    <property type="entry name" value="Metallophos"/>
    <property type="match status" value="1"/>
</dbReference>